<keyword evidence="12" id="KW-0511">Multifunctional enzyme</keyword>
<keyword evidence="8 15" id="KW-0547">Nucleotide-binding</keyword>
<dbReference type="InterPro" id="IPR015864">
    <property type="entry name" value="FAD_synthase"/>
</dbReference>
<accession>A0A3E0HAH9</accession>
<comment type="function">
    <text evidence="1">Catalyzes the phosphorylation of riboflavin to FMN followed by the adenylation of FMN to FAD.</text>
</comment>
<evidence type="ECO:0000256" key="10">
    <source>
        <dbReference type="ARBA" id="ARBA00022827"/>
    </source>
</evidence>
<comment type="similarity">
    <text evidence="15">Belongs to the ribF family.</text>
</comment>
<dbReference type="PIRSF" id="PIRSF004491">
    <property type="entry name" value="FAD_Synth"/>
    <property type="match status" value="1"/>
</dbReference>
<comment type="catalytic activity">
    <reaction evidence="13 15">
        <text>riboflavin + ATP = FMN + ADP + H(+)</text>
        <dbReference type="Rhea" id="RHEA:14357"/>
        <dbReference type="ChEBI" id="CHEBI:15378"/>
        <dbReference type="ChEBI" id="CHEBI:30616"/>
        <dbReference type="ChEBI" id="CHEBI:57986"/>
        <dbReference type="ChEBI" id="CHEBI:58210"/>
        <dbReference type="ChEBI" id="CHEBI:456216"/>
        <dbReference type="EC" id="2.7.1.26"/>
    </reaction>
</comment>
<evidence type="ECO:0000313" key="17">
    <source>
        <dbReference type="EMBL" id="REH40550.1"/>
    </source>
</evidence>
<gene>
    <name evidence="17" type="ORF">DFR26_0751</name>
</gene>
<dbReference type="InterPro" id="IPR014729">
    <property type="entry name" value="Rossmann-like_a/b/a_fold"/>
</dbReference>
<evidence type="ECO:0000256" key="2">
    <source>
        <dbReference type="ARBA" id="ARBA00004726"/>
    </source>
</evidence>
<reference evidence="17 18" key="1">
    <citation type="submission" date="2018-08" db="EMBL/GenBank/DDBJ databases">
        <title>Genomic Encyclopedia of Type Strains, Phase IV (KMG-IV): sequencing the most valuable type-strain genomes for metagenomic binning, comparative biology and taxonomic classification.</title>
        <authorList>
            <person name="Goeker M."/>
        </authorList>
    </citation>
    <scope>NUCLEOTIDE SEQUENCE [LARGE SCALE GENOMIC DNA]</scope>
    <source>
        <strain evidence="17 18">DSM 26022</strain>
    </source>
</reference>
<dbReference type="NCBIfam" id="TIGR00083">
    <property type="entry name" value="ribF"/>
    <property type="match status" value="1"/>
</dbReference>
<dbReference type="GO" id="GO:0009398">
    <property type="term" value="P:FMN biosynthetic process"/>
    <property type="evidence" value="ECO:0007669"/>
    <property type="project" value="UniProtKB-UniRule"/>
</dbReference>
<evidence type="ECO:0000256" key="5">
    <source>
        <dbReference type="ARBA" id="ARBA00022643"/>
    </source>
</evidence>
<dbReference type="SUPFAM" id="SSF52374">
    <property type="entry name" value="Nucleotidylyl transferase"/>
    <property type="match status" value="1"/>
</dbReference>
<dbReference type="InterPro" id="IPR023465">
    <property type="entry name" value="Riboflavin_kinase_dom_sf"/>
</dbReference>
<dbReference type="OrthoDB" id="9803667at2"/>
<dbReference type="InterPro" id="IPR015865">
    <property type="entry name" value="Riboflavin_kinase_bac/euk"/>
</dbReference>
<dbReference type="Pfam" id="PF06574">
    <property type="entry name" value="FAD_syn"/>
    <property type="match status" value="1"/>
</dbReference>
<keyword evidence="10 15" id="KW-0274">FAD</keyword>
<dbReference type="GO" id="GO:0009231">
    <property type="term" value="P:riboflavin biosynthetic process"/>
    <property type="evidence" value="ECO:0007669"/>
    <property type="project" value="InterPro"/>
</dbReference>
<evidence type="ECO:0000256" key="1">
    <source>
        <dbReference type="ARBA" id="ARBA00002121"/>
    </source>
</evidence>
<dbReference type="EC" id="2.7.1.26" evidence="15"/>
<proteinExistence type="inferred from homology"/>
<evidence type="ECO:0000256" key="7">
    <source>
        <dbReference type="ARBA" id="ARBA00022695"/>
    </source>
</evidence>
<dbReference type="CDD" id="cd02064">
    <property type="entry name" value="FAD_synthetase_N"/>
    <property type="match status" value="1"/>
</dbReference>
<evidence type="ECO:0000259" key="16">
    <source>
        <dbReference type="SMART" id="SM00904"/>
    </source>
</evidence>
<dbReference type="NCBIfam" id="NF004159">
    <property type="entry name" value="PRK05627.1-2"/>
    <property type="match status" value="1"/>
</dbReference>
<evidence type="ECO:0000256" key="6">
    <source>
        <dbReference type="ARBA" id="ARBA00022679"/>
    </source>
</evidence>
<dbReference type="PANTHER" id="PTHR22749">
    <property type="entry name" value="RIBOFLAVIN KINASE/FMN ADENYLYLTRANSFERASE"/>
    <property type="match status" value="1"/>
</dbReference>
<dbReference type="RefSeq" id="WP_116207653.1">
    <property type="nucleotide sequence ID" value="NZ_QUNR01000001.1"/>
</dbReference>
<organism evidence="17 18">
    <name type="scientific">Paraperlucidibaca baekdonensis</name>
    <dbReference type="NCBI Taxonomy" id="748120"/>
    <lineage>
        <taxon>Bacteria</taxon>
        <taxon>Pseudomonadati</taxon>
        <taxon>Pseudomonadota</taxon>
        <taxon>Gammaproteobacteria</taxon>
        <taxon>Moraxellales</taxon>
        <taxon>Moraxellaceae</taxon>
        <taxon>Paraperlucidibaca</taxon>
    </lineage>
</organism>
<dbReference type="GO" id="GO:0006747">
    <property type="term" value="P:FAD biosynthetic process"/>
    <property type="evidence" value="ECO:0007669"/>
    <property type="project" value="UniProtKB-UniRule"/>
</dbReference>
<dbReference type="GO" id="GO:0003919">
    <property type="term" value="F:FMN adenylyltransferase activity"/>
    <property type="evidence" value="ECO:0007669"/>
    <property type="project" value="UniProtKB-UniRule"/>
</dbReference>
<evidence type="ECO:0000256" key="4">
    <source>
        <dbReference type="ARBA" id="ARBA00022630"/>
    </source>
</evidence>
<dbReference type="InterPro" id="IPR002606">
    <property type="entry name" value="Riboflavin_kinase_bac"/>
</dbReference>
<dbReference type="Pfam" id="PF01687">
    <property type="entry name" value="Flavokinase"/>
    <property type="match status" value="1"/>
</dbReference>
<dbReference type="Proteomes" id="UP000256774">
    <property type="component" value="Unassembled WGS sequence"/>
</dbReference>
<evidence type="ECO:0000256" key="15">
    <source>
        <dbReference type="PIRNR" id="PIRNR004491"/>
    </source>
</evidence>
<evidence type="ECO:0000256" key="13">
    <source>
        <dbReference type="ARBA" id="ARBA00047880"/>
    </source>
</evidence>
<dbReference type="GO" id="GO:0008531">
    <property type="term" value="F:riboflavin kinase activity"/>
    <property type="evidence" value="ECO:0007669"/>
    <property type="project" value="UniProtKB-UniRule"/>
</dbReference>
<dbReference type="FunFam" id="3.40.50.620:FF:000021">
    <property type="entry name" value="Riboflavin biosynthesis protein"/>
    <property type="match status" value="1"/>
</dbReference>
<comment type="catalytic activity">
    <reaction evidence="14 15">
        <text>FMN + ATP + H(+) = FAD + diphosphate</text>
        <dbReference type="Rhea" id="RHEA:17237"/>
        <dbReference type="ChEBI" id="CHEBI:15378"/>
        <dbReference type="ChEBI" id="CHEBI:30616"/>
        <dbReference type="ChEBI" id="CHEBI:33019"/>
        <dbReference type="ChEBI" id="CHEBI:57692"/>
        <dbReference type="ChEBI" id="CHEBI:58210"/>
        <dbReference type="EC" id="2.7.7.2"/>
    </reaction>
</comment>
<dbReference type="EC" id="2.7.7.2" evidence="15"/>
<comment type="caution">
    <text evidence="17">The sequence shown here is derived from an EMBL/GenBank/DDBJ whole genome shotgun (WGS) entry which is preliminary data.</text>
</comment>
<feature type="domain" description="Riboflavin kinase" evidence="16">
    <location>
        <begin position="183"/>
        <end position="307"/>
    </location>
</feature>
<evidence type="ECO:0000313" key="18">
    <source>
        <dbReference type="Proteomes" id="UP000256774"/>
    </source>
</evidence>
<dbReference type="Gene3D" id="3.40.50.620">
    <property type="entry name" value="HUPs"/>
    <property type="match status" value="1"/>
</dbReference>
<comment type="pathway">
    <text evidence="2 15">Cofactor biosynthesis; FAD biosynthesis; FAD from FMN: step 1/1.</text>
</comment>
<protein>
    <recommendedName>
        <fullName evidence="15">Riboflavin biosynthesis protein</fullName>
    </recommendedName>
    <domain>
        <recommendedName>
            <fullName evidence="15">Riboflavin kinase</fullName>
            <ecNumber evidence="15">2.7.1.26</ecNumber>
        </recommendedName>
        <alternativeName>
            <fullName evidence="15">Flavokinase</fullName>
        </alternativeName>
    </domain>
    <domain>
        <recommendedName>
            <fullName evidence="15">FMN adenylyltransferase</fullName>
            <ecNumber evidence="15">2.7.7.2</ecNumber>
        </recommendedName>
        <alternativeName>
            <fullName evidence="15">FAD pyrophosphorylase</fullName>
        </alternativeName>
        <alternativeName>
            <fullName evidence="15">FAD synthase</fullName>
        </alternativeName>
    </domain>
</protein>
<dbReference type="NCBIfam" id="NF004163">
    <property type="entry name" value="PRK05627.1-6"/>
    <property type="match status" value="1"/>
</dbReference>
<comment type="pathway">
    <text evidence="3 15">Cofactor biosynthesis; FMN biosynthesis; FMN from riboflavin (ATP route): step 1/1.</text>
</comment>
<evidence type="ECO:0000256" key="12">
    <source>
        <dbReference type="ARBA" id="ARBA00023268"/>
    </source>
</evidence>
<dbReference type="SMART" id="SM00904">
    <property type="entry name" value="Flavokinase"/>
    <property type="match status" value="1"/>
</dbReference>
<keyword evidence="6 15" id="KW-0808">Transferase</keyword>
<dbReference type="EMBL" id="QUNR01000001">
    <property type="protein sequence ID" value="REH40550.1"/>
    <property type="molecule type" value="Genomic_DNA"/>
</dbReference>
<dbReference type="InterPro" id="IPR023468">
    <property type="entry name" value="Riboflavin_kinase"/>
</dbReference>
<keyword evidence="9 15" id="KW-0418">Kinase</keyword>
<name>A0A3E0HAH9_9GAMM</name>
<keyword evidence="18" id="KW-1185">Reference proteome</keyword>
<evidence type="ECO:0000256" key="9">
    <source>
        <dbReference type="ARBA" id="ARBA00022777"/>
    </source>
</evidence>
<keyword evidence="7 15" id="KW-0548">Nucleotidyltransferase</keyword>
<dbReference type="PANTHER" id="PTHR22749:SF6">
    <property type="entry name" value="RIBOFLAVIN KINASE"/>
    <property type="match status" value="1"/>
</dbReference>
<dbReference type="NCBIfam" id="NF004160">
    <property type="entry name" value="PRK05627.1-3"/>
    <property type="match status" value="1"/>
</dbReference>
<evidence type="ECO:0000256" key="14">
    <source>
        <dbReference type="ARBA" id="ARBA00049494"/>
    </source>
</evidence>
<keyword evidence="5 15" id="KW-0288">FMN</keyword>
<dbReference type="UniPathway" id="UPA00277">
    <property type="reaction ID" value="UER00407"/>
</dbReference>
<dbReference type="SUPFAM" id="SSF82114">
    <property type="entry name" value="Riboflavin kinase-like"/>
    <property type="match status" value="1"/>
</dbReference>
<dbReference type="GO" id="GO:0005524">
    <property type="term" value="F:ATP binding"/>
    <property type="evidence" value="ECO:0007669"/>
    <property type="project" value="UniProtKB-UniRule"/>
</dbReference>
<dbReference type="AlphaFoldDB" id="A0A3E0HAH9"/>
<dbReference type="Gene3D" id="2.40.30.30">
    <property type="entry name" value="Riboflavin kinase-like"/>
    <property type="match status" value="1"/>
</dbReference>
<keyword evidence="11 15" id="KW-0067">ATP-binding</keyword>
<dbReference type="UniPathway" id="UPA00276">
    <property type="reaction ID" value="UER00406"/>
</dbReference>
<keyword evidence="4 15" id="KW-0285">Flavoprotein</keyword>
<evidence type="ECO:0000256" key="3">
    <source>
        <dbReference type="ARBA" id="ARBA00005201"/>
    </source>
</evidence>
<evidence type="ECO:0000256" key="11">
    <source>
        <dbReference type="ARBA" id="ARBA00022840"/>
    </source>
</evidence>
<evidence type="ECO:0000256" key="8">
    <source>
        <dbReference type="ARBA" id="ARBA00022741"/>
    </source>
</evidence>
<sequence>MHLIRGIHNLRPSLGPHALTIGNFDGVHAGHQAMIAQLRGAAERLNLPAMVMCFEPQPQEFFAGDQAPGRLMTWRDKVETLASVGVDRVLLVRFDARFRAYTAAGFIDDLLVTKLQTKYILAGDDFRFGCDRSGDYAQLQRAGAVHGFEVDELDTHTLAGERVSSTRIRAAIAAGDFAQARALTGRDFFVAGHVVHGDKIGRTLGLPTANILMRRQVLPLRGVFAVWVDGLGEQALPAVANVGTRPTVAGIQARCEVHLLNYRGDIYGRRLRVRFAHKLRDEQRFASLEALKVAIEADVVAAHGYFTAEAACTPQTISDAEGSRASSSSLTPHAGN</sequence>